<keyword evidence="2" id="KW-1185">Reference proteome</keyword>
<dbReference type="RefSeq" id="WP_127495722.1">
    <property type="nucleotide sequence ID" value="NZ_BTCL01000012.1"/>
</dbReference>
<evidence type="ECO:0000313" key="1">
    <source>
        <dbReference type="EMBL" id="GMK46466.1"/>
    </source>
</evidence>
<sequence length="119" mass="13091">MAARIRPTLKSPSKGKGKVIKRTAQLAPQQSGPIFNRLTIVWVNEEGIPFNTTGFFARLSRGNTVVSTANFDRFGVIRFNNITTLTNATFTLRIFRSADGALFRTRTIPSGVETFAVIG</sequence>
<comment type="caution">
    <text evidence="1">The sequence shown here is derived from an EMBL/GenBank/DDBJ whole genome shotgun (WGS) entry which is preliminary data.</text>
</comment>
<gene>
    <name evidence="1" type="ORF">PghCCS26_35950</name>
</gene>
<name>A0ABQ6NMZ0_9BACL</name>
<organism evidence="1 2">
    <name type="scientific">Paenibacillus glycanilyticus</name>
    <dbReference type="NCBI Taxonomy" id="126569"/>
    <lineage>
        <taxon>Bacteria</taxon>
        <taxon>Bacillati</taxon>
        <taxon>Bacillota</taxon>
        <taxon>Bacilli</taxon>
        <taxon>Bacillales</taxon>
        <taxon>Paenibacillaceae</taxon>
        <taxon>Paenibacillus</taxon>
    </lineage>
</organism>
<dbReference type="EMBL" id="BTCL01000012">
    <property type="protein sequence ID" value="GMK46466.1"/>
    <property type="molecule type" value="Genomic_DNA"/>
</dbReference>
<reference evidence="1 2" key="1">
    <citation type="submission" date="2023-05" db="EMBL/GenBank/DDBJ databases">
        <title>Draft genome of Paenibacillus sp. CCS26.</title>
        <authorList>
            <person name="Akita H."/>
            <person name="Shinto Y."/>
            <person name="Kimura Z."/>
        </authorList>
    </citation>
    <scope>NUCLEOTIDE SEQUENCE [LARGE SCALE GENOMIC DNA]</scope>
    <source>
        <strain evidence="1 2">CCS26</strain>
    </source>
</reference>
<evidence type="ECO:0000313" key="2">
    <source>
        <dbReference type="Proteomes" id="UP001285921"/>
    </source>
</evidence>
<protein>
    <submittedName>
        <fullName evidence="1">Uncharacterized protein</fullName>
    </submittedName>
</protein>
<accession>A0ABQ6NMZ0</accession>
<dbReference type="Proteomes" id="UP001285921">
    <property type="component" value="Unassembled WGS sequence"/>
</dbReference>
<proteinExistence type="predicted"/>